<dbReference type="PROSITE" id="PS50181">
    <property type="entry name" value="FBOX"/>
    <property type="match status" value="1"/>
</dbReference>
<feature type="domain" description="F-box" evidence="2">
    <location>
        <begin position="2"/>
        <end position="52"/>
    </location>
</feature>
<dbReference type="EMBL" id="JBFXLQ010000009">
    <property type="protein sequence ID" value="KAL2869507.1"/>
    <property type="molecule type" value="Genomic_DNA"/>
</dbReference>
<feature type="repeat" description="ANK" evidence="1">
    <location>
        <begin position="380"/>
        <end position="416"/>
    </location>
</feature>
<dbReference type="InterPro" id="IPR002110">
    <property type="entry name" value="Ankyrin_rpt"/>
</dbReference>
<dbReference type="Proteomes" id="UP001610432">
    <property type="component" value="Unassembled WGS sequence"/>
</dbReference>
<dbReference type="InterPro" id="IPR036770">
    <property type="entry name" value="Ankyrin_rpt-contain_sf"/>
</dbReference>
<feature type="repeat" description="ANK" evidence="1">
    <location>
        <begin position="84"/>
        <end position="116"/>
    </location>
</feature>
<feature type="repeat" description="ANK" evidence="1">
    <location>
        <begin position="186"/>
        <end position="218"/>
    </location>
</feature>
<evidence type="ECO:0000313" key="4">
    <source>
        <dbReference type="Proteomes" id="UP001610432"/>
    </source>
</evidence>
<feature type="repeat" description="ANK" evidence="1">
    <location>
        <begin position="340"/>
        <end position="379"/>
    </location>
</feature>
<accession>A0ABR4LYN6</accession>
<proteinExistence type="predicted"/>
<dbReference type="PANTHER" id="PTHR24118:SF100">
    <property type="entry name" value="FYVE-TYPE DOMAIN-CONTAINING PROTEIN"/>
    <property type="match status" value="1"/>
</dbReference>
<dbReference type="GeneID" id="98146031"/>
<evidence type="ECO:0000313" key="3">
    <source>
        <dbReference type="EMBL" id="KAL2869507.1"/>
    </source>
</evidence>
<organism evidence="3 4">
    <name type="scientific">Aspergillus lucknowensis</name>
    <dbReference type="NCBI Taxonomy" id="176173"/>
    <lineage>
        <taxon>Eukaryota</taxon>
        <taxon>Fungi</taxon>
        <taxon>Dikarya</taxon>
        <taxon>Ascomycota</taxon>
        <taxon>Pezizomycotina</taxon>
        <taxon>Eurotiomycetes</taxon>
        <taxon>Eurotiomycetidae</taxon>
        <taxon>Eurotiales</taxon>
        <taxon>Aspergillaceae</taxon>
        <taxon>Aspergillus</taxon>
        <taxon>Aspergillus subgen. Nidulantes</taxon>
    </lineage>
</organism>
<dbReference type="SMART" id="SM00248">
    <property type="entry name" value="ANK"/>
    <property type="match status" value="7"/>
</dbReference>
<protein>
    <submittedName>
        <fullName evidence="3">Ankyrin</fullName>
    </submittedName>
</protein>
<dbReference type="Pfam" id="PF12796">
    <property type="entry name" value="Ank_2"/>
    <property type="match status" value="2"/>
</dbReference>
<sequence length="515" mass="56691">MPHSLLTVPHEILLGVCEHLPRGDLTRFARTSKAIATAATPRLYDELFFQRITQTDHIAKLRSEFVLDYVAAKSNQLISFRTPEGWSILHSIAAAGNEVLLAAFLQQGADISARATKGRTAVRVALENGKDAVAVQLIEAGAEVATPTRYQTSLRFLHNELSKPTVEKVIQAVQTARGDISARGPGGHTALHYHSRRGNDHIVRILVENGADTLAADKFGLIPLVSAILRRKVDVSRILLEAMTRDSRGYDVNAPLPSLSDISSHWHGFETSVSEAYPGTVRALVNLYKQGMVNLDIKAATPSMLSACAYYGHHVPSEDINDTVTSFLSAGADVDYQDKDGKTALHRLCEVGDSEHNAPKIRLMEYFLDRGADWTIRDDDGNTVLHAAAGNTESEYDVETIELLRETGADINAVNPLGQTVAHRERTLLSSRDAADFLVWLGLDISLRDHEGKPPFHYVVEAPTLDDSARETMIRYFVEKEADLHDGCKQCEAQIVKLYPGKQHDFPVSFPSSQT</sequence>
<name>A0ABR4LYN6_9EURO</name>
<gene>
    <name evidence="3" type="ORF">BJX67DRAFT_370735</name>
</gene>
<dbReference type="PANTHER" id="PTHR24118">
    <property type="entry name" value="POTE ANKYRIN DOMAIN"/>
    <property type="match status" value="1"/>
</dbReference>
<dbReference type="SUPFAM" id="SSF48403">
    <property type="entry name" value="Ankyrin repeat"/>
    <property type="match status" value="1"/>
</dbReference>
<dbReference type="RefSeq" id="XP_070888486.1">
    <property type="nucleotide sequence ID" value="XM_071030959.1"/>
</dbReference>
<keyword evidence="4" id="KW-1185">Reference proteome</keyword>
<feature type="repeat" description="ANK" evidence="1">
    <location>
        <begin position="117"/>
        <end position="149"/>
    </location>
</feature>
<comment type="caution">
    <text evidence="3">The sequence shown here is derived from an EMBL/GenBank/DDBJ whole genome shotgun (WGS) entry which is preliminary data.</text>
</comment>
<reference evidence="3 4" key="1">
    <citation type="submission" date="2024-07" db="EMBL/GenBank/DDBJ databases">
        <title>Section-level genome sequencing and comparative genomics of Aspergillus sections Usti and Cavernicolus.</title>
        <authorList>
            <consortium name="Lawrence Berkeley National Laboratory"/>
            <person name="Nybo J.L."/>
            <person name="Vesth T.C."/>
            <person name="Theobald S."/>
            <person name="Frisvad J.C."/>
            <person name="Larsen T.O."/>
            <person name="Kjaerboelling I."/>
            <person name="Rothschild-Mancinelli K."/>
            <person name="Lyhne E.K."/>
            <person name="Kogle M.E."/>
            <person name="Barry K."/>
            <person name="Clum A."/>
            <person name="Na H."/>
            <person name="Ledsgaard L."/>
            <person name="Lin J."/>
            <person name="Lipzen A."/>
            <person name="Kuo A."/>
            <person name="Riley R."/>
            <person name="Mondo S."/>
            <person name="Labutti K."/>
            <person name="Haridas S."/>
            <person name="Pangalinan J."/>
            <person name="Salamov A.A."/>
            <person name="Simmons B.A."/>
            <person name="Magnuson J.K."/>
            <person name="Chen J."/>
            <person name="Drula E."/>
            <person name="Henrissat B."/>
            <person name="Wiebenga A."/>
            <person name="Lubbers R.J."/>
            <person name="Gomes A.C."/>
            <person name="Macurrencykelacurrency M.R."/>
            <person name="Stajich J."/>
            <person name="Grigoriev I.V."/>
            <person name="Mortensen U.H."/>
            <person name="De Vries R.P."/>
            <person name="Baker S.E."/>
            <person name="Andersen M.R."/>
        </authorList>
    </citation>
    <scope>NUCLEOTIDE SEQUENCE [LARGE SCALE GENOMIC DNA]</scope>
    <source>
        <strain evidence="3 4">CBS 449.75</strain>
    </source>
</reference>
<evidence type="ECO:0000259" key="2">
    <source>
        <dbReference type="PROSITE" id="PS50181"/>
    </source>
</evidence>
<dbReference type="PROSITE" id="PS50088">
    <property type="entry name" value="ANK_REPEAT"/>
    <property type="match status" value="5"/>
</dbReference>
<evidence type="ECO:0000256" key="1">
    <source>
        <dbReference type="PROSITE-ProRule" id="PRU00023"/>
    </source>
</evidence>
<dbReference type="PROSITE" id="PS50297">
    <property type="entry name" value="ANK_REP_REGION"/>
    <property type="match status" value="2"/>
</dbReference>
<dbReference type="Gene3D" id="1.25.40.20">
    <property type="entry name" value="Ankyrin repeat-containing domain"/>
    <property type="match status" value="3"/>
</dbReference>
<dbReference type="InterPro" id="IPR001810">
    <property type="entry name" value="F-box_dom"/>
</dbReference>
<keyword evidence="1" id="KW-0040">ANK repeat</keyword>